<evidence type="ECO:0000256" key="1">
    <source>
        <dbReference type="SAM" id="SignalP"/>
    </source>
</evidence>
<keyword evidence="2" id="KW-1185">Reference proteome</keyword>
<feature type="chain" id="PRO_5046688845" evidence="1">
    <location>
        <begin position="39"/>
        <end position="236"/>
    </location>
</feature>
<dbReference type="Proteomes" id="UP001652621">
    <property type="component" value="Unplaced"/>
</dbReference>
<sequence length="236" mass="28249">MPSDADARAMWKVKLQHKWLILMWLWLWQVFVTPCAAAAEDVHFREFINDVEHLVMSTEDEALRATITIYQHLANGAMTPELKRAMRPLMANYVEMVEHVLANTTASNTSYSDKRKLLRHFRINNWKLEQLRQRLAPDSKKFQFEVISPEFYYNGRNTTQFDNIYLRFMQEFQRASQRLWDNLSEGVVERQEEMLELLDEISNEKNLTEKDKLYDEFIEMFLFKSPKDLVETRELE</sequence>
<dbReference type="RefSeq" id="XP_058980881.1">
    <property type="nucleotide sequence ID" value="XM_059124898.1"/>
</dbReference>
<protein>
    <submittedName>
        <fullName evidence="3">Uncharacterized protein LOC131803546</fullName>
    </submittedName>
</protein>
<organism evidence="2 3">
    <name type="scientific">Musca domestica</name>
    <name type="common">House fly</name>
    <dbReference type="NCBI Taxonomy" id="7370"/>
    <lineage>
        <taxon>Eukaryota</taxon>
        <taxon>Metazoa</taxon>
        <taxon>Ecdysozoa</taxon>
        <taxon>Arthropoda</taxon>
        <taxon>Hexapoda</taxon>
        <taxon>Insecta</taxon>
        <taxon>Pterygota</taxon>
        <taxon>Neoptera</taxon>
        <taxon>Endopterygota</taxon>
        <taxon>Diptera</taxon>
        <taxon>Brachycera</taxon>
        <taxon>Muscomorpha</taxon>
        <taxon>Muscoidea</taxon>
        <taxon>Muscidae</taxon>
        <taxon>Musca</taxon>
    </lineage>
</organism>
<reference evidence="3" key="1">
    <citation type="submission" date="2025-08" db="UniProtKB">
        <authorList>
            <consortium name="RefSeq"/>
        </authorList>
    </citation>
    <scope>IDENTIFICATION</scope>
    <source>
        <strain evidence="3">Aabys</strain>
        <tissue evidence="3">Whole body</tissue>
    </source>
</reference>
<dbReference type="GeneID" id="131803546"/>
<keyword evidence="1" id="KW-0732">Signal</keyword>
<accession>A0ABM3V527</accession>
<evidence type="ECO:0000313" key="3">
    <source>
        <dbReference type="RefSeq" id="XP_058980881.1"/>
    </source>
</evidence>
<evidence type="ECO:0000313" key="2">
    <source>
        <dbReference type="Proteomes" id="UP001652621"/>
    </source>
</evidence>
<gene>
    <name evidence="3" type="primary">LOC131803546</name>
</gene>
<feature type="signal peptide" evidence="1">
    <location>
        <begin position="1"/>
        <end position="38"/>
    </location>
</feature>
<proteinExistence type="predicted"/>
<name>A0ABM3V527_MUSDO</name>